<keyword evidence="2" id="KW-0813">Transport</keyword>
<comment type="caution">
    <text evidence="8">The sequence shown here is derived from an EMBL/GenBank/DDBJ whole genome shotgun (WGS) entry which is preliminary data.</text>
</comment>
<dbReference type="Gene3D" id="1.10.3730.20">
    <property type="match status" value="1"/>
</dbReference>
<dbReference type="RefSeq" id="WP_025908238.1">
    <property type="nucleotide sequence ID" value="NZ_KQ758636.1"/>
</dbReference>
<keyword evidence="9" id="KW-1185">Reference proteome</keyword>
<dbReference type="InterPro" id="IPR000390">
    <property type="entry name" value="Small_drug/metabolite_transptr"/>
</dbReference>
<evidence type="ECO:0000256" key="6">
    <source>
        <dbReference type="ARBA" id="ARBA00023136"/>
    </source>
</evidence>
<dbReference type="FunFam" id="1.10.3730.20:FF:000001">
    <property type="entry name" value="Quaternary ammonium compound resistance transporter SugE"/>
    <property type="match status" value="1"/>
</dbReference>
<comment type="similarity">
    <text evidence="7">Belongs to the drug/metabolite transporter (DMT) superfamily. Small multidrug resistance (SMR) (TC 2.A.7.1) family.</text>
</comment>
<dbReference type="Proteomes" id="UP000053681">
    <property type="component" value="Unassembled WGS sequence"/>
</dbReference>
<organism evidence="8 9">
    <name type="scientific">Priestia veravalensis</name>
    <dbReference type="NCBI Taxonomy" id="1414648"/>
    <lineage>
        <taxon>Bacteria</taxon>
        <taxon>Bacillati</taxon>
        <taxon>Bacillota</taxon>
        <taxon>Bacilli</taxon>
        <taxon>Bacillales</taxon>
        <taxon>Bacillaceae</taxon>
        <taxon>Priestia</taxon>
    </lineage>
</organism>
<dbReference type="InterPro" id="IPR045324">
    <property type="entry name" value="Small_multidrug_res"/>
</dbReference>
<dbReference type="InterPro" id="IPR037185">
    <property type="entry name" value="EmrE-like"/>
</dbReference>
<keyword evidence="4 7" id="KW-0812">Transmembrane</keyword>
<evidence type="ECO:0000256" key="2">
    <source>
        <dbReference type="ARBA" id="ARBA00022448"/>
    </source>
</evidence>
<evidence type="ECO:0000313" key="9">
    <source>
        <dbReference type="Proteomes" id="UP000053681"/>
    </source>
</evidence>
<dbReference type="PANTHER" id="PTHR30561:SF0">
    <property type="entry name" value="GUANIDINIUM EXPORTER"/>
    <property type="match status" value="1"/>
</dbReference>
<keyword evidence="6" id="KW-0472">Membrane</keyword>
<evidence type="ECO:0000256" key="5">
    <source>
        <dbReference type="ARBA" id="ARBA00022989"/>
    </source>
</evidence>
<evidence type="ECO:0000313" key="8">
    <source>
        <dbReference type="EMBL" id="KSU88665.1"/>
    </source>
</evidence>
<protein>
    <submittedName>
        <fullName evidence="8">Supressor protein SugE</fullName>
    </submittedName>
</protein>
<dbReference type="PANTHER" id="PTHR30561">
    <property type="entry name" value="SMR FAMILY PROTON-DEPENDENT DRUG EFFLUX TRANSPORTER SUGE"/>
    <property type="match status" value="1"/>
</dbReference>
<keyword evidence="5" id="KW-1133">Transmembrane helix</keyword>
<sequence length="104" mass="11327">MAWIALIGAGICEVGFVIFLKLSDGFKRLLPSIGFSAFSLASFYLLSLALRDIPIGTAYSIWTGVGAVGSVLLGMFLFNEKKDWKRLLFISFIVIGVIGLKFTS</sequence>
<dbReference type="AlphaFoldDB" id="A0A0V8JNP0"/>
<proteinExistence type="inferred from homology"/>
<dbReference type="GO" id="GO:0022857">
    <property type="term" value="F:transmembrane transporter activity"/>
    <property type="evidence" value="ECO:0007669"/>
    <property type="project" value="InterPro"/>
</dbReference>
<evidence type="ECO:0000256" key="4">
    <source>
        <dbReference type="ARBA" id="ARBA00022692"/>
    </source>
</evidence>
<name>A0A0V8JNP0_9BACI</name>
<dbReference type="Pfam" id="PF00893">
    <property type="entry name" value="Multi_Drug_Res"/>
    <property type="match status" value="1"/>
</dbReference>
<reference evidence="8 9" key="1">
    <citation type="submission" date="2015-11" db="EMBL/GenBank/DDBJ databases">
        <title>Bacillus caseinolyticus sp nov.</title>
        <authorList>
            <person name="Dastager S.G."/>
            <person name="Mawlankar R."/>
        </authorList>
    </citation>
    <scope>NUCLEOTIDE SEQUENCE [LARGE SCALE GENOMIC DNA]</scope>
    <source>
        <strain evidence="8 9">SGD-V-76</strain>
    </source>
</reference>
<evidence type="ECO:0000256" key="7">
    <source>
        <dbReference type="RuleBase" id="RU003942"/>
    </source>
</evidence>
<evidence type="ECO:0000256" key="1">
    <source>
        <dbReference type="ARBA" id="ARBA00004651"/>
    </source>
</evidence>
<accession>A0A0V8JNP0</accession>
<comment type="subcellular location">
    <subcellularLocation>
        <location evidence="1 7">Cell membrane</location>
        <topology evidence="1 7">Multi-pass membrane protein</topology>
    </subcellularLocation>
</comment>
<keyword evidence="3" id="KW-1003">Cell membrane</keyword>
<dbReference type="SUPFAM" id="SSF103481">
    <property type="entry name" value="Multidrug resistance efflux transporter EmrE"/>
    <property type="match status" value="1"/>
</dbReference>
<dbReference type="GeneID" id="93681393"/>
<dbReference type="GO" id="GO:0005886">
    <property type="term" value="C:plasma membrane"/>
    <property type="evidence" value="ECO:0007669"/>
    <property type="project" value="UniProtKB-SubCell"/>
</dbReference>
<evidence type="ECO:0000256" key="3">
    <source>
        <dbReference type="ARBA" id="ARBA00022475"/>
    </source>
</evidence>
<dbReference type="EMBL" id="LNQP01000017">
    <property type="protein sequence ID" value="KSU88665.1"/>
    <property type="molecule type" value="Genomic_DNA"/>
</dbReference>
<gene>
    <name evidence="8" type="ORF">AS180_06695</name>
</gene>